<dbReference type="Pfam" id="PF13707">
    <property type="entry name" value="RloB"/>
    <property type="match status" value="1"/>
</dbReference>
<name>A0A0C1EKC3_9BACT</name>
<dbReference type="InterPro" id="IPR025591">
    <property type="entry name" value="RloB"/>
</dbReference>
<accession>A0A0C1EKC3</accession>
<dbReference type="Proteomes" id="UP000031307">
    <property type="component" value="Unassembled WGS sequence"/>
</dbReference>
<sequence length="133" mass="15409">MIGYIVFSTVTMISLLFLNGIELCKRKNFVPIICNPCFELWPYLHFQLRESGFGSPQQMLKSLKKIPQFADYEKDGVQIFNSTNHLINTACKNASKLSLKQFDDPKEDPFTNMHELIARFIDLKTAQNFLEKI</sequence>
<dbReference type="AlphaFoldDB" id="A0A0C1EKC3"/>
<proteinExistence type="predicted"/>
<protein>
    <submittedName>
        <fullName evidence="1">Uncharacterized protein</fullName>
    </submittedName>
</protein>
<reference evidence="1 2" key="1">
    <citation type="journal article" date="2014" name="Mol. Biol. Evol.">
        <title>Massive expansion of Ubiquitination-related gene families within the Chlamydiae.</title>
        <authorList>
            <person name="Domman D."/>
            <person name="Collingro A."/>
            <person name="Lagkouvardos I."/>
            <person name="Gehre L."/>
            <person name="Weinmaier T."/>
            <person name="Rattei T."/>
            <person name="Subtil A."/>
            <person name="Horn M."/>
        </authorList>
    </citation>
    <scope>NUCLEOTIDE SEQUENCE [LARGE SCALE GENOMIC DNA]</scope>
    <source>
        <strain evidence="1 2">OEW1</strain>
    </source>
</reference>
<evidence type="ECO:0000313" key="2">
    <source>
        <dbReference type="Proteomes" id="UP000031307"/>
    </source>
</evidence>
<dbReference type="PATRIC" id="fig|83552.4.peg.1878"/>
<comment type="caution">
    <text evidence="1">The sequence shown here is derived from an EMBL/GenBank/DDBJ whole genome shotgun (WGS) entry which is preliminary data.</text>
</comment>
<organism evidence="1 2">
    <name type="scientific">Parachlamydia acanthamoebae</name>
    <dbReference type="NCBI Taxonomy" id="83552"/>
    <lineage>
        <taxon>Bacteria</taxon>
        <taxon>Pseudomonadati</taxon>
        <taxon>Chlamydiota</taxon>
        <taxon>Chlamydiia</taxon>
        <taxon>Parachlamydiales</taxon>
        <taxon>Parachlamydiaceae</taxon>
        <taxon>Parachlamydia</taxon>
    </lineage>
</organism>
<evidence type="ECO:0000313" key="1">
    <source>
        <dbReference type="EMBL" id="KIA76974.1"/>
    </source>
</evidence>
<gene>
    <name evidence="1" type="ORF">DB43_HB00020</name>
</gene>
<dbReference type="RefSeq" id="WP_013925523.1">
    <property type="nucleotide sequence ID" value="NZ_JASBUT010000001.1"/>
</dbReference>
<dbReference type="EMBL" id="JSAM01000097">
    <property type="protein sequence ID" value="KIA76974.1"/>
    <property type="molecule type" value="Genomic_DNA"/>
</dbReference>